<feature type="region of interest" description="Disordered" evidence="1">
    <location>
        <begin position="584"/>
        <end position="612"/>
    </location>
</feature>
<dbReference type="EMBL" id="VIBQ01000016">
    <property type="protein sequence ID" value="KAB8356594.1"/>
    <property type="molecule type" value="Genomic_DNA"/>
</dbReference>
<name>A0A5N6KX98_9ROSI</name>
<comment type="caution">
    <text evidence="2">The sequence shown here is derived from an EMBL/GenBank/DDBJ whole genome shotgun (WGS) entry which is preliminary data.</text>
</comment>
<organism evidence="2 3">
    <name type="scientific">Carpinus fangiana</name>
    <dbReference type="NCBI Taxonomy" id="176857"/>
    <lineage>
        <taxon>Eukaryota</taxon>
        <taxon>Viridiplantae</taxon>
        <taxon>Streptophyta</taxon>
        <taxon>Embryophyta</taxon>
        <taxon>Tracheophyta</taxon>
        <taxon>Spermatophyta</taxon>
        <taxon>Magnoliopsida</taxon>
        <taxon>eudicotyledons</taxon>
        <taxon>Gunneridae</taxon>
        <taxon>Pentapetalae</taxon>
        <taxon>rosids</taxon>
        <taxon>fabids</taxon>
        <taxon>Fagales</taxon>
        <taxon>Betulaceae</taxon>
        <taxon>Carpinus</taxon>
    </lineage>
</organism>
<feature type="compositionally biased region" description="Low complexity" evidence="1">
    <location>
        <begin position="120"/>
        <end position="130"/>
    </location>
</feature>
<feature type="compositionally biased region" description="Polar residues" evidence="1">
    <location>
        <begin position="588"/>
        <end position="598"/>
    </location>
</feature>
<evidence type="ECO:0000313" key="2">
    <source>
        <dbReference type="EMBL" id="KAB8356594.1"/>
    </source>
</evidence>
<accession>A0A5N6KX98</accession>
<dbReference type="AlphaFoldDB" id="A0A5N6KX98"/>
<protein>
    <submittedName>
        <fullName evidence="2">Uncharacterized protein</fullName>
    </submittedName>
</protein>
<proteinExistence type="predicted"/>
<evidence type="ECO:0000313" key="3">
    <source>
        <dbReference type="Proteomes" id="UP000327013"/>
    </source>
</evidence>
<reference evidence="2 3" key="1">
    <citation type="submission" date="2019-06" db="EMBL/GenBank/DDBJ databases">
        <title>A chromosomal-level reference genome of Carpinus fangiana (Coryloideae, Betulaceae).</title>
        <authorList>
            <person name="Yang X."/>
            <person name="Wang Z."/>
            <person name="Zhang L."/>
            <person name="Hao G."/>
            <person name="Liu J."/>
            <person name="Yang Y."/>
        </authorList>
    </citation>
    <scope>NUCLEOTIDE SEQUENCE [LARGE SCALE GENOMIC DNA]</scope>
    <source>
        <strain evidence="2">Cfa_2016G</strain>
        <tissue evidence="2">Leaf</tissue>
    </source>
</reference>
<dbReference type="Proteomes" id="UP000327013">
    <property type="component" value="Unassembled WGS sequence"/>
</dbReference>
<gene>
    <name evidence="2" type="ORF">FH972_024175</name>
</gene>
<feature type="region of interest" description="Disordered" evidence="1">
    <location>
        <begin position="1"/>
        <end position="27"/>
    </location>
</feature>
<sequence>MFSHTGNRNADTRPSTTADSACNPFEGPHWDLEIFARAADTSSIAATPNPAPELAARHLASSLQPTQPPVPRVLDDTNDESMGLLRTDTEIYNPHPTNPTIGPAESHDADQTGPGHRQSPAAGAQPPAQQGRKRSLSDYRQDTTPAPPQHPQAFSDATHGNRDVLSLPQGLCEDVVRAVAEIGVLGHIPAVEVLQILSQDPTRPPAPDWKPLIDQTLRRMDMLTHLAGGTSTQSLIEQLRKPCEDRMAAEIHRLQTLAIASATTISRPTPSVDTTSSGADRPTDIREYVDLLATKNCRCNGAKTGPYRCLRPGCLATFASKLAWLRHNENWDPYQLWRCLRHPGKFYHRPERLNDHFTKHDSLPFRKEVLLTPMKARRCPVCGKSDDDWDNFYRNHVARCMERQAASQGPTGGPMQPPPGGRPDEHDDDMHDDEGGPSRPLHKHLSPSHVGHSARPFQAPFGAPYTGSHQRPNGWSVLHLLRAAQWFTRRAARGELKISPETLQDSWQVAIRDKVLTFVGTTDPMTKCEMVLVNDAQEDGTTSLSYLGAMFDDPASCSGNIYDQTLVDLHQDVAEFQSVTFDAASDSGYGSEQCSRSATALPRPESQTRPVAATPSIAAVGTTSHLPLQSSMSAPGQGGLMCSHETQPRPLADAMADCQNYSMAGYARRKRINGIFEMVGGEICRRYEGSISRQARSRPARRLWLPSSADIQAQYITEGDEDTKLISSSGHPYVEPDHRACHEDSTEMSGESHDTPVSQDELGLYYVAAGPFAQPYMSGECVQRHPKRVEYDMLASQRITEVYEDPDLL</sequence>
<feature type="compositionally biased region" description="Basic and acidic residues" evidence="1">
    <location>
        <begin position="422"/>
        <end position="436"/>
    </location>
</feature>
<feature type="region of interest" description="Disordered" evidence="1">
    <location>
        <begin position="404"/>
        <end position="465"/>
    </location>
</feature>
<feature type="region of interest" description="Disordered" evidence="1">
    <location>
        <begin position="86"/>
        <end position="161"/>
    </location>
</feature>
<feature type="compositionally biased region" description="Polar residues" evidence="1">
    <location>
        <begin position="1"/>
        <end position="20"/>
    </location>
</feature>
<evidence type="ECO:0000256" key="1">
    <source>
        <dbReference type="SAM" id="MobiDB-lite"/>
    </source>
</evidence>
<keyword evidence="3" id="KW-1185">Reference proteome</keyword>